<feature type="transmembrane region" description="Helical" evidence="7">
    <location>
        <begin position="329"/>
        <end position="348"/>
    </location>
</feature>
<accession>A0AAN0M282</accession>
<keyword evidence="10" id="KW-1185">Reference proteome</keyword>
<name>A0AAN0M282_9RHOB</name>
<dbReference type="InterPro" id="IPR036259">
    <property type="entry name" value="MFS_trans_sf"/>
</dbReference>
<comment type="subcellular location">
    <subcellularLocation>
        <location evidence="1">Cell membrane</location>
        <topology evidence="1">Multi-pass membrane protein</topology>
    </subcellularLocation>
</comment>
<evidence type="ECO:0000256" key="1">
    <source>
        <dbReference type="ARBA" id="ARBA00004651"/>
    </source>
</evidence>
<evidence type="ECO:0000256" key="7">
    <source>
        <dbReference type="SAM" id="Phobius"/>
    </source>
</evidence>
<feature type="transmembrane region" description="Helical" evidence="7">
    <location>
        <begin position="136"/>
        <end position="158"/>
    </location>
</feature>
<dbReference type="Gene3D" id="1.20.1250.20">
    <property type="entry name" value="MFS general substrate transporter like domains"/>
    <property type="match status" value="2"/>
</dbReference>
<feature type="transmembrane region" description="Helical" evidence="7">
    <location>
        <begin position="273"/>
        <end position="291"/>
    </location>
</feature>
<sequence>MWRTISNRWFILAVLFFARLVMAFQFQAIAALSPLLMADFGIGLADIGFLIGLYFAPGILFALPGGVVAARFGDKRVVGAGLILMLLGGAIIAATQSWNVLVAGRFIVGTGGVILNVIMTKMLVDWFAGREISTAMAIYINSWPVGIALALIFLPALASAGGIAFAWWALWGLVAAAFVLFALFYHPPEGIEVGTVTLERVALPYVALTLAGLVWAFYNTALAMIFSFGPAFLVQLGWSLTQAGSVTSLFMVLFSIALPIGGIIADRTGRKDAIIYLSLMSFAVLMPVVIYAPATALAVFCVLGILFALGAGPVMTLPGDVLSPKSRSLGMGVFFTIYYVAMMVGPRLGGGLADAAGDAGMAILTGARMSLAAAVSLLLFRRATI</sequence>
<dbReference type="InterPro" id="IPR050171">
    <property type="entry name" value="MFS_Transporters"/>
</dbReference>
<dbReference type="GO" id="GO:0005886">
    <property type="term" value="C:plasma membrane"/>
    <property type="evidence" value="ECO:0007669"/>
    <property type="project" value="UniProtKB-SubCell"/>
</dbReference>
<evidence type="ECO:0000313" key="10">
    <source>
        <dbReference type="Proteomes" id="UP001451782"/>
    </source>
</evidence>
<feature type="transmembrane region" description="Helical" evidence="7">
    <location>
        <begin position="297"/>
        <end position="317"/>
    </location>
</feature>
<keyword evidence="5 7" id="KW-1133">Transmembrane helix</keyword>
<dbReference type="SUPFAM" id="SSF103473">
    <property type="entry name" value="MFS general substrate transporter"/>
    <property type="match status" value="1"/>
</dbReference>
<evidence type="ECO:0000313" key="9">
    <source>
        <dbReference type="EMBL" id="WZU63609.1"/>
    </source>
</evidence>
<evidence type="ECO:0000256" key="2">
    <source>
        <dbReference type="ARBA" id="ARBA00022448"/>
    </source>
</evidence>
<organism evidence="9 10">
    <name type="scientific">Yoonia algicola</name>
    <dbReference type="NCBI Taxonomy" id="3137368"/>
    <lineage>
        <taxon>Bacteria</taxon>
        <taxon>Pseudomonadati</taxon>
        <taxon>Pseudomonadota</taxon>
        <taxon>Alphaproteobacteria</taxon>
        <taxon>Rhodobacterales</taxon>
        <taxon>Paracoccaceae</taxon>
        <taxon>Yoonia</taxon>
    </lineage>
</organism>
<keyword evidence="2" id="KW-0813">Transport</keyword>
<dbReference type="RefSeq" id="WP_342069986.1">
    <property type="nucleotide sequence ID" value="NZ_CP151762.1"/>
</dbReference>
<feature type="transmembrane region" description="Helical" evidence="7">
    <location>
        <begin position="205"/>
        <end position="228"/>
    </location>
</feature>
<feature type="domain" description="Major facilitator superfamily (MFS) profile" evidence="8">
    <location>
        <begin position="11"/>
        <end position="384"/>
    </location>
</feature>
<protein>
    <submittedName>
        <fullName evidence="9">MFS transporter</fullName>
    </submittedName>
</protein>
<keyword evidence="3" id="KW-1003">Cell membrane</keyword>
<dbReference type="PANTHER" id="PTHR23517:SF3">
    <property type="entry name" value="INTEGRAL MEMBRANE TRANSPORT PROTEIN"/>
    <property type="match status" value="1"/>
</dbReference>
<dbReference type="Pfam" id="PF07690">
    <property type="entry name" value="MFS_1"/>
    <property type="match status" value="1"/>
</dbReference>
<feature type="transmembrane region" description="Helical" evidence="7">
    <location>
        <begin position="360"/>
        <end position="380"/>
    </location>
</feature>
<evidence type="ECO:0000256" key="5">
    <source>
        <dbReference type="ARBA" id="ARBA00022989"/>
    </source>
</evidence>
<proteinExistence type="predicted"/>
<dbReference type="GO" id="GO:0022857">
    <property type="term" value="F:transmembrane transporter activity"/>
    <property type="evidence" value="ECO:0007669"/>
    <property type="project" value="InterPro"/>
</dbReference>
<dbReference type="Proteomes" id="UP001451782">
    <property type="component" value="Chromosome"/>
</dbReference>
<dbReference type="AlphaFoldDB" id="A0AAN0M282"/>
<reference evidence="9 10" key="1">
    <citation type="submission" date="2024-04" db="EMBL/GenBank/DDBJ databases">
        <title>Phylogenomic analyses of a clade within the roseobacter group suggest taxonomic reassignments of species of the genera Aestuariivita, Citreicella, Loktanella, Nautella, Pelagibaca, Ruegeria, Thalassobius, Thiobacimonas and Tropicibacter, and the proposal o.</title>
        <authorList>
            <person name="Jeon C.O."/>
        </authorList>
    </citation>
    <scope>NUCLEOTIDE SEQUENCE [LARGE SCALE GENOMIC DNA]</scope>
    <source>
        <strain evidence="9 10">G8-12</strain>
    </source>
</reference>
<evidence type="ECO:0000256" key="4">
    <source>
        <dbReference type="ARBA" id="ARBA00022692"/>
    </source>
</evidence>
<keyword evidence="4 7" id="KW-0812">Transmembrane</keyword>
<feature type="transmembrane region" description="Helical" evidence="7">
    <location>
        <begin position="47"/>
        <end position="70"/>
    </location>
</feature>
<feature type="transmembrane region" description="Helical" evidence="7">
    <location>
        <begin position="164"/>
        <end position="185"/>
    </location>
</feature>
<dbReference type="KEGG" id="yag:AABB28_17530"/>
<dbReference type="EMBL" id="CP151762">
    <property type="protein sequence ID" value="WZU63609.1"/>
    <property type="molecule type" value="Genomic_DNA"/>
</dbReference>
<dbReference type="InterPro" id="IPR020846">
    <property type="entry name" value="MFS_dom"/>
</dbReference>
<evidence type="ECO:0000259" key="8">
    <source>
        <dbReference type="PROSITE" id="PS50850"/>
    </source>
</evidence>
<feature type="transmembrane region" description="Helical" evidence="7">
    <location>
        <begin position="102"/>
        <end position="124"/>
    </location>
</feature>
<feature type="transmembrane region" description="Helical" evidence="7">
    <location>
        <begin position="77"/>
        <end position="96"/>
    </location>
</feature>
<dbReference type="PROSITE" id="PS50850">
    <property type="entry name" value="MFS"/>
    <property type="match status" value="1"/>
</dbReference>
<evidence type="ECO:0000256" key="3">
    <source>
        <dbReference type="ARBA" id="ARBA00022475"/>
    </source>
</evidence>
<evidence type="ECO:0000256" key="6">
    <source>
        <dbReference type="ARBA" id="ARBA00023136"/>
    </source>
</evidence>
<feature type="transmembrane region" description="Helical" evidence="7">
    <location>
        <begin position="240"/>
        <end position="261"/>
    </location>
</feature>
<dbReference type="PANTHER" id="PTHR23517">
    <property type="entry name" value="RESISTANCE PROTEIN MDTM, PUTATIVE-RELATED-RELATED"/>
    <property type="match status" value="1"/>
</dbReference>
<gene>
    <name evidence="9" type="ORF">AABB28_17530</name>
</gene>
<dbReference type="InterPro" id="IPR011701">
    <property type="entry name" value="MFS"/>
</dbReference>
<keyword evidence="6 7" id="KW-0472">Membrane</keyword>